<dbReference type="AlphaFoldDB" id="A0A502GCJ1"/>
<comment type="caution">
    <text evidence="1">The sequence shown here is derived from an EMBL/GenBank/DDBJ whole genome shotgun (WGS) entry which is preliminary data.</text>
</comment>
<evidence type="ECO:0000313" key="2">
    <source>
        <dbReference type="Proteomes" id="UP000317663"/>
    </source>
</evidence>
<protein>
    <submittedName>
        <fullName evidence="1">Uncharacterized protein</fullName>
    </submittedName>
</protein>
<keyword evidence="2" id="KW-1185">Reference proteome</keyword>
<dbReference type="Proteomes" id="UP000317663">
    <property type="component" value="Unassembled WGS sequence"/>
</dbReference>
<dbReference type="RefSeq" id="WP_140473715.1">
    <property type="nucleotide sequence ID" value="NZ_RCZD01000008.1"/>
</dbReference>
<organism evidence="1 2">
    <name type="scientific">Ewingella americana</name>
    <dbReference type="NCBI Taxonomy" id="41202"/>
    <lineage>
        <taxon>Bacteria</taxon>
        <taxon>Pseudomonadati</taxon>
        <taxon>Pseudomonadota</taxon>
        <taxon>Gammaproteobacteria</taxon>
        <taxon>Enterobacterales</taxon>
        <taxon>Yersiniaceae</taxon>
        <taxon>Ewingella</taxon>
    </lineage>
</organism>
<accession>A0A502GCJ1</accession>
<gene>
    <name evidence="1" type="ORF">EAH77_15585</name>
</gene>
<proteinExistence type="predicted"/>
<reference evidence="1 2" key="1">
    <citation type="journal article" date="2019" name="Environ. Microbiol.">
        <title>Species interactions and distinct microbial communities in high Arctic permafrost affected cryosols are associated with the CH4 and CO2 gas fluxes.</title>
        <authorList>
            <person name="Altshuler I."/>
            <person name="Hamel J."/>
            <person name="Turney S."/>
            <person name="Magnuson E."/>
            <person name="Levesque R."/>
            <person name="Greer C."/>
            <person name="Whyte L.G."/>
        </authorList>
    </citation>
    <scope>NUCLEOTIDE SEQUENCE [LARGE SCALE GENOMIC DNA]</scope>
    <source>
        <strain evidence="1 2">E4</strain>
    </source>
</reference>
<sequence length="92" mass="10694">MFTTSYNVNEAQKYKFTSDFEDYKKGDIVAEYTGHIFGLDRDIREIHEVPDEVEIIAVTSANQEDQEGQLTQFDCVPMSVLKKTRKFLGFYL</sequence>
<dbReference type="EMBL" id="RCZD01000008">
    <property type="protein sequence ID" value="TPG59987.1"/>
    <property type="molecule type" value="Genomic_DNA"/>
</dbReference>
<name>A0A502GCJ1_9GAMM</name>
<evidence type="ECO:0000313" key="1">
    <source>
        <dbReference type="EMBL" id="TPG59987.1"/>
    </source>
</evidence>